<evidence type="ECO:0000313" key="1">
    <source>
        <dbReference type="EMBL" id="SBV91807.1"/>
    </source>
</evidence>
<dbReference type="EMBL" id="FLUM01000001">
    <property type="protein sequence ID" value="SBV91807.1"/>
    <property type="molecule type" value="Genomic_DNA"/>
</dbReference>
<proteinExistence type="predicted"/>
<accession>A0A212IXB0</accession>
<reference evidence="1" key="1">
    <citation type="submission" date="2016-04" db="EMBL/GenBank/DDBJ databases">
        <authorList>
            <person name="Evans L.H."/>
            <person name="Alamgir A."/>
            <person name="Owens N."/>
            <person name="Weber N.D."/>
            <person name="Virtaneva K."/>
            <person name="Barbian K."/>
            <person name="Babar A."/>
            <person name="Rosenke K."/>
        </authorList>
    </citation>
    <scope>NUCLEOTIDE SEQUENCE</scope>
    <source>
        <strain evidence="1">86-1</strain>
    </source>
</reference>
<dbReference type="RefSeq" id="WP_296938337.1">
    <property type="nucleotide sequence ID" value="NZ_LT599032.1"/>
</dbReference>
<organism evidence="1">
    <name type="scientific">uncultured Dysgonomonas sp</name>
    <dbReference type="NCBI Taxonomy" id="206096"/>
    <lineage>
        <taxon>Bacteria</taxon>
        <taxon>Pseudomonadati</taxon>
        <taxon>Bacteroidota</taxon>
        <taxon>Bacteroidia</taxon>
        <taxon>Bacteroidales</taxon>
        <taxon>Dysgonomonadaceae</taxon>
        <taxon>Dysgonomonas</taxon>
        <taxon>environmental samples</taxon>
    </lineage>
</organism>
<sequence>MEFKELKTIEDFRLVQKNDWVACEFNEAMRYDYPEGPYRLKVFRVYQNLINSNELVLQKKNNMYVNYGMFVEGKSYLKKAVLISLGKEASNV</sequence>
<gene>
    <name evidence="1" type="ORF">KL86DYS1_10437</name>
</gene>
<dbReference type="AlphaFoldDB" id="A0A212IXB0"/>
<protein>
    <submittedName>
        <fullName evidence="1">Uncharacterized protein</fullName>
    </submittedName>
</protein>
<name>A0A212IXB0_9BACT</name>